<proteinExistence type="predicted"/>
<comment type="caution">
    <text evidence="1">The sequence shown here is derived from an EMBL/GenBank/DDBJ whole genome shotgun (WGS) entry which is preliminary data.</text>
</comment>
<gene>
    <name evidence="1" type="ORF">HDA32_001996</name>
</gene>
<name>A0A852TR57_9ACTN</name>
<dbReference type="Proteomes" id="UP000589036">
    <property type="component" value="Unassembled WGS sequence"/>
</dbReference>
<evidence type="ECO:0000313" key="1">
    <source>
        <dbReference type="EMBL" id="NYE46876.1"/>
    </source>
</evidence>
<accession>A0A852TR57</accession>
<dbReference type="RefSeq" id="WP_179642911.1">
    <property type="nucleotide sequence ID" value="NZ_BAAAYY010000001.1"/>
</dbReference>
<evidence type="ECO:0000313" key="2">
    <source>
        <dbReference type="Proteomes" id="UP000589036"/>
    </source>
</evidence>
<reference evidence="1 2" key="1">
    <citation type="submission" date="2020-07" db="EMBL/GenBank/DDBJ databases">
        <title>Sequencing the genomes of 1000 actinobacteria strains.</title>
        <authorList>
            <person name="Klenk H.-P."/>
        </authorList>
    </citation>
    <scope>NUCLEOTIDE SEQUENCE [LARGE SCALE GENOMIC DNA]</scope>
    <source>
        <strain evidence="1 2">CXB654</strain>
    </source>
</reference>
<protein>
    <submittedName>
        <fullName evidence="1">Uncharacterized protein</fullName>
    </submittedName>
</protein>
<dbReference type="EMBL" id="JACCCC010000001">
    <property type="protein sequence ID" value="NYE46876.1"/>
    <property type="molecule type" value="Genomic_DNA"/>
</dbReference>
<dbReference type="AlphaFoldDB" id="A0A852TR57"/>
<sequence length="88" mass="9952">MGRREQGIGYLSLEAPDGSWAEIEIEPAGGPYRVDQGGPRRLWDLVEDAHSWWTDAGKPDWSAFGVTVTPEDQHAWYETPDSAHRWSL</sequence>
<keyword evidence="2" id="KW-1185">Reference proteome</keyword>
<organism evidence="1 2">
    <name type="scientific">Spinactinospora alkalitolerans</name>
    <dbReference type="NCBI Taxonomy" id="687207"/>
    <lineage>
        <taxon>Bacteria</taxon>
        <taxon>Bacillati</taxon>
        <taxon>Actinomycetota</taxon>
        <taxon>Actinomycetes</taxon>
        <taxon>Streptosporangiales</taxon>
        <taxon>Nocardiopsidaceae</taxon>
        <taxon>Spinactinospora</taxon>
    </lineage>
</organism>